<evidence type="ECO:0000256" key="3">
    <source>
        <dbReference type="ARBA" id="ARBA00022845"/>
    </source>
</evidence>
<dbReference type="SMART" id="SM00543">
    <property type="entry name" value="MIF4G"/>
    <property type="match status" value="1"/>
</dbReference>
<feature type="compositionally biased region" description="Basic and acidic residues" evidence="4">
    <location>
        <begin position="11"/>
        <end position="27"/>
    </location>
</feature>
<dbReference type="GO" id="GO:0006446">
    <property type="term" value="P:regulation of translational initiation"/>
    <property type="evidence" value="ECO:0007669"/>
    <property type="project" value="TreeGrafter"/>
</dbReference>
<dbReference type="PANTHER" id="PTHR23254">
    <property type="entry name" value="EIF4G DOMAIN PROTEIN"/>
    <property type="match status" value="1"/>
</dbReference>
<dbReference type="Proteomes" id="UP001163046">
    <property type="component" value="Unassembled WGS sequence"/>
</dbReference>
<evidence type="ECO:0000313" key="6">
    <source>
        <dbReference type="EMBL" id="KAJ7378609.1"/>
    </source>
</evidence>
<evidence type="ECO:0000256" key="1">
    <source>
        <dbReference type="ARBA" id="ARBA00004496"/>
    </source>
</evidence>
<organism evidence="6 7">
    <name type="scientific">Desmophyllum pertusum</name>
    <dbReference type="NCBI Taxonomy" id="174260"/>
    <lineage>
        <taxon>Eukaryota</taxon>
        <taxon>Metazoa</taxon>
        <taxon>Cnidaria</taxon>
        <taxon>Anthozoa</taxon>
        <taxon>Hexacorallia</taxon>
        <taxon>Scleractinia</taxon>
        <taxon>Caryophylliina</taxon>
        <taxon>Caryophylliidae</taxon>
        <taxon>Desmophyllum</taxon>
    </lineage>
</organism>
<proteinExistence type="predicted"/>
<evidence type="ECO:0000256" key="4">
    <source>
        <dbReference type="SAM" id="MobiDB-lite"/>
    </source>
</evidence>
<evidence type="ECO:0000259" key="5">
    <source>
        <dbReference type="SMART" id="SM00543"/>
    </source>
</evidence>
<evidence type="ECO:0000313" key="7">
    <source>
        <dbReference type="Proteomes" id="UP001163046"/>
    </source>
</evidence>
<dbReference type="PANTHER" id="PTHR23254:SF15">
    <property type="entry name" value="POLYADENYLATE-BINDING PROTEIN-INTERACTING PROTEIN 1"/>
    <property type="match status" value="1"/>
</dbReference>
<comment type="caution">
    <text evidence="6">The sequence shown here is derived from an EMBL/GenBank/DDBJ whole genome shotgun (WGS) entry which is preliminary data.</text>
</comment>
<dbReference type="SUPFAM" id="SSF48371">
    <property type="entry name" value="ARM repeat"/>
    <property type="match status" value="1"/>
</dbReference>
<feature type="compositionally biased region" description="Basic and acidic residues" evidence="4">
    <location>
        <begin position="57"/>
        <end position="108"/>
    </location>
</feature>
<dbReference type="GO" id="GO:0005737">
    <property type="term" value="C:cytoplasm"/>
    <property type="evidence" value="ECO:0007669"/>
    <property type="project" value="UniProtKB-SubCell"/>
</dbReference>
<protein>
    <submittedName>
        <fullName evidence="6">Polyadenylate-binding protein-interacting protein 1</fullName>
    </submittedName>
</protein>
<comment type="subcellular location">
    <subcellularLocation>
        <location evidence="1">Cytoplasm</location>
    </subcellularLocation>
</comment>
<keyword evidence="2" id="KW-0963">Cytoplasm</keyword>
<dbReference type="EMBL" id="MU826364">
    <property type="protein sequence ID" value="KAJ7378609.1"/>
    <property type="molecule type" value="Genomic_DNA"/>
</dbReference>
<dbReference type="OrthoDB" id="5971158at2759"/>
<dbReference type="Gene3D" id="1.25.40.180">
    <property type="match status" value="1"/>
</dbReference>
<name>A0A9W9ZEB2_9CNID</name>
<gene>
    <name evidence="6" type="primary">PAIP1</name>
    <name evidence="6" type="ORF">OS493_021909</name>
</gene>
<dbReference type="InterPro" id="IPR003890">
    <property type="entry name" value="MIF4G-like_typ-3"/>
</dbReference>
<reference evidence="6" key="1">
    <citation type="submission" date="2023-01" db="EMBL/GenBank/DDBJ databases">
        <title>Genome assembly of the deep-sea coral Lophelia pertusa.</title>
        <authorList>
            <person name="Herrera S."/>
            <person name="Cordes E."/>
        </authorList>
    </citation>
    <scope>NUCLEOTIDE SEQUENCE</scope>
    <source>
        <strain evidence="6">USNM1676648</strain>
        <tissue evidence="6">Polyp</tissue>
    </source>
</reference>
<dbReference type="InterPro" id="IPR051367">
    <property type="entry name" value="mRNA_TranslReg/HistoneTransl"/>
</dbReference>
<dbReference type="Pfam" id="PF02854">
    <property type="entry name" value="MIF4G"/>
    <property type="match status" value="1"/>
</dbReference>
<feature type="region of interest" description="Disordered" evidence="4">
    <location>
        <begin position="1"/>
        <end position="108"/>
    </location>
</feature>
<evidence type="ECO:0000256" key="2">
    <source>
        <dbReference type="ARBA" id="ARBA00022490"/>
    </source>
</evidence>
<sequence>MPGKKGGLTSKDYKCPLRRPGERREESTTQDGAKETPSSSATNESEGKSPLPVPTEIHAEEPKLSQDPEEKPVDVAADNKQKEPDEKEKEVVSKATKETTENQEDRISSIDTSNAERNVAESITTVTDEALTTESTVKITMKLSPLAKEFVPKTSRLVSAVNAPEFVPAPVPQQNDRPQLLRQRSNTPENELMNCVKDVLFGLMQSPGGLDRYVVTLVNMLKKWLNTLNSLKEVVDVIFEYSITEPNFQYIAAKFCNLLSMEQNIIAKNGEKFRSVLMNRCRDEHLNREVSLQSPDTVPRLLGFAMFEAELFCNYRPLGESEPLKVFHRGLLEMLNTLLQNHTEDCLKCIGKILKMTGFLLDDPRFLKDDKDRKTRVDKVFYDVEQLEKESMLSDSVKSLLSQVIKLRTTNWGNSTTEGAAAETNNLYPGDDGYYFSDNGLGMDELSLDDDLTPVTNPDQWSEYYDDDQETAHLQDTFKYYFPENYDGDYSHEDVAYYLEDDPEYDDDIDEEFQKFIQEQDRLYQ</sequence>
<accession>A0A9W9ZEB2</accession>
<dbReference type="AlphaFoldDB" id="A0A9W9ZEB2"/>
<dbReference type="GO" id="GO:0003723">
    <property type="term" value="F:RNA binding"/>
    <property type="evidence" value="ECO:0007669"/>
    <property type="project" value="InterPro"/>
</dbReference>
<keyword evidence="7" id="KW-1185">Reference proteome</keyword>
<dbReference type="InterPro" id="IPR016024">
    <property type="entry name" value="ARM-type_fold"/>
</dbReference>
<feature type="domain" description="MIF4G" evidence="5">
    <location>
        <begin position="211"/>
        <end position="411"/>
    </location>
</feature>
<keyword evidence="3" id="KW-0810">Translation regulation</keyword>
<dbReference type="GO" id="GO:0008494">
    <property type="term" value="F:translation activator activity"/>
    <property type="evidence" value="ECO:0007669"/>
    <property type="project" value="TreeGrafter"/>
</dbReference>